<dbReference type="Proteomes" id="UP000215335">
    <property type="component" value="Unassembled WGS sequence"/>
</dbReference>
<dbReference type="OrthoDB" id="10624529at2759"/>
<sequence length="456" mass="52890">MAEATNSDNEENEVMADCSYNKEPTMQNTKKKVLVETEIESSLQPSLMFSLQSRFKQHPALDNHRTDVSFTSIDSRIMSSENDSSKSSTSLIASRNTITYQGIQQKRQYSEALAAKKDQSQTKIQVLDEISFEYDSAFKKPHFMKHSVFEDDIAVFKDESSPMVLSTAASSLSSLTIDDDECGENISPNKAGLMKKNCNPINVLHVQKSHLQESWHQKLVENTHMSSQNSSSNQETQLYNNQQRLPVYPDKNQTVNEQLIKSSNTESYDEHQSYWKSQKYTKYPEQFSNDINNSNMNLSSNEYYKDKQRSHIVDENCKERTSFTTNAISQSQQMTHLNNCNKQDDGLTDDEEYFEDQKDPRQLLKEVFHNTDDTELNSYEEELLDQCIRKGIAKVTRRDINELKPFCWDLDRICLTTRAMLKPVPDEELKEKKEERMKRRLSYKGLTKFLTHSRVK</sequence>
<keyword evidence="2" id="KW-1185">Reference proteome</keyword>
<dbReference type="AlphaFoldDB" id="A0A232F0Y5"/>
<protein>
    <submittedName>
        <fullName evidence="1">Uncharacterized protein</fullName>
    </submittedName>
</protein>
<proteinExistence type="predicted"/>
<reference evidence="1 2" key="1">
    <citation type="journal article" date="2017" name="Curr. Biol.">
        <title>The Evolution of Venom by Co-option of Single-Copy Genes.</title>
        <authorList>
            <person name="Martinson E.O."/>
            <person name="Mrinalini"/>
            <person name="Kelkar Y.D."/>
            <person name="Chang C.H."/>
            <person name="Werren J.H."/>
        </authorList>
    </citation>
    <scope>NUCLEOTIDE SEQUENCE [LARGE SCALE GENOMIC DNA]</scope>
    <source>
        <strain evidence="1 2">Alberta</strain>
        <tissue evidence="1">Whole body</tissue>
    </source>
</reference>
<evidence type="ECO:0000313" key="1">
    <source>
        <dbReference type="EMBL" id="OXU24344.1"/>
    </source>
</evidence>
<accession>A0A232F0Y5</accession>
<organism evidence="1 2">
    <name type="scientific">Trichomalopsis sarcophagae</name>
    <dbReference type="NCBI Taxonomy" id="543379"/>
    <lineage>
        <taxon>Eukaryota</taxon>
        <taxon>Metazoa</taxon>
        <taxon>Ecdysozoa</taxon>
        <taxon>Arthropoda</taxon>
        <taxon>Hexapoda</taxon>
        <taxon>Insecta</taxon>
        <taxon>Pterygota</taxon>
        <taxon>Neoptera</taxon>
        <taxon>Endopterygota</taxon>
        <taxon>Hymenoptera</taxon>
        <taxon>Apocrita</taxon>
        <taxon>Proctotrupomorpha</taxon>
        <taxon>Chalcidoidea</taxon>
        <taxon>Pteromalidae</taxon>
        <taxon>Pteromalinae</taxon>
        <taxon>Trichomalopsis</taxon>
    </lineage>
</organism>
<comment type="caution">
    <text evidence="1">The sequence shown here is derived from an EMBL/GenBank/DDBJ whole genome shotgun (WGS) entry which is preliminary data.</text>
</comment>
<evidence type="ECO:0000313" key="2">
    <source>
        <dbReference type="Proteomes" id="UP000215335"/>
    </source>
</evidence>
<name>A0A232F0Y5_9HYME</name>
<dbReference type="EMBL" id="NNAY01001328">
    <property type="protein sequence ID" value="OXU24344.1"/>
    <property type="molecule type" value="Genomic_DNA"/>
</dbReference>
<gene>
    <name evidence="1" type="ORF">TSAR_004585</name>
</gene>